<keyword evidence="6" id="KW-0443">Lipid metabolism</keyword>
<evidence type="ECO:0000256" key="4">
    <source>
        <dbReference type="ARBA" id="ARBA00022824"/>
    </source>
</evidence>
<evidence type="ECO:0000256" key="6">
    <source>
        <dbReference type="ARBA" id="ARBA00023098"/>
    </source>
</evidence>
<keyword evidence="11" id="KW-1185">Reference proteome</keyword>
<proteinExistence type="predicted"/>
<dbReference type="InterPro" id="IPR009617">
    <property type="entry name" value="Seipin"/>
</dbReference>
<evidence type="ECO:0000256" key="9">
    <source>
        <dbReference type="SAM" id="Phobius"/>
    </source>
</evidence>
<evidence type="ECO:0000256" key="7">
    <source>
        <dbReference type="ARBA" id="ARBA00023136"/>
    </source>
</evidence>
<feature type="region of interest" description="Disordered" evidence="8">
    <location>
        <begin position="309"/>
        <end position="330"/>
    </location>
</feature>
<keyword evidence="3 9" id="KW-0812">Transmembrane</keyword>
<dbReference type="PANTHER" id="PTHR21212">
    <property type="entry name" value="BERNARDINELLI-SEIP CONGENITAL LIPODYSTROPHY 2 HOMOLOG BSCL2 PROTEIN"/>
    <property type="match status" value="1"/>
</dbReference>
<dbReference type="Pfam" id="PF06775">
    <property type="entry name" value="Seipin"/>
    <property type="match status" value="1"/>
</dbReference>
<evidence type="ECO:0000256" key="1">
    <source>
        <dbReference type="ARBA" id="ARBA00004477"/>
    </source>
</evidence>
<dbReference type="CDD" id="cd23995">
    <property type="entry name" value="Seipin_BSCL2_like"/>
    <property type="match status" value="1"/>
</dbReference>
<sequence>MNKAYDNMVFNLSERVTSATHILQKTLKTLGLVFAVFWVAVFLYASFYYYYVPVVAQERPVHFQFSVCESGIGICSFPTANVSLSKDGKSQVFNMGQRYTIILELDVPESDINRVIGMFMIEMRLYNKNGETVSISSRSASIQYKSDLLRSLETFMFAPMFLFGYMQQKQYLNIELFPDFVDNAFNPSVGLVLEVKSKRVDIYAGLLKVYAQFSGLRYFLYSWPFTSAFIGIGTNFSMLGFVVLLSWYNSWLPWAAANQNAVVKVILAKNRKESPPKSQPVRAATETVGCEPVMGGDGQAAVDTLILSRPAPTEEDSGLRLRQPRSVDLP</sequence>
<feature type="transmembrane region" description="Helical" evidence="9">
    <location>
        <begin position="30"/>
        <end position="51"/>
    </location>
</feature>
<evidence type="ECO:0000313" key="11">
    <source>
        <dbReference type="Proteomes" id="UP000828390"/>
    </source>
</evidence>
<evidence type="ECO:0000256" key="2">
    <source>
        <dbReference type="ARBA" id="ARBA00022064"/>
    </source>
</evidence>
<comment type="caution">
    <text evidence="10">The sequence shown here is derived from an EMBL/GenBank/DDBJ whole genome shotgun (WGS) entry which is preliminary data.</text>
</comment>
<evidence type="ECO:0000256" key="8">
    <source>
        <dbReference type="SAM" id="MobiDB-lite"/>
    </source>
</evidence>
<dbReference type="Proteomes" id="UP000828390">
    <property type="component" value="Unassembled WGS sequence"/>
</dbReference>
<evidence type="ECO:0000256" key="5">
    <source>
        <dbReference type="ARBA" id="ARBA00022989"/>
    </source>
</evidence>
<dbReference type="EMBL" id="JAIWYP010000003">
    <property type="protein sequence ID" value="KAH3854980.1"/>
    <property type="molecule type" value="Genomic_DNA"/>
</dbReference>
<protein>
    <recommendedName>
        <fullName evidence="2">Seipin</fullName>
    </recommendedName>
</protein>
<dbReference type="AlphaFoldDB" id="A0A9D4LBF2"/>
<keyword evidence="7 9" id="KW-0472">Membrane</keyword>
<reference evidence="10" key="2">
    <citation type="submission" date="2020-11" db="EMBL/GenBank/DDBJ databases">
        <authorList>
            <person name="McCartney M.A."/>
            <person name="Auch B."/>
            <person name="Kono T."/>
            <person name="Mallez S."/>
            <person name="Becker A."/>
            <person name="Gohl D.M."/>
            <person name="Silverstein K.A.T."/>
            <person name="Koren S."/>
            <person name="Bechman K.B."/>
            <person name="Herman A."/>
            <person name="Abrahante J.E."/>
            <person name="Garbe J."/>
        </authorList>
    </citation>
    <scope>NUCLEOTIDE SEQUENCE</scope>
    <source>
        <strain evidence="10">Duluth1</strain>
        <tissue evidence="10">Whole animal</tissue>
    </source>
</reference>
<gene>
    <name evidence="10" type="ORF">DPMN_097540</name>
</gene>
<dbReference type="GO" id="GO:0005789">
    <property type="term" value="C:endoplasmic reticulum membrane"/>
    <property type="evidence" value="ECO:0007669"/>
    <property type="project" value="UniProtKB-SubCell"/>
</dbReference>
<keyword evidence="4" id="KW-0256">Endoplasmic reticulum</keyword>
<dbReference type="OrthoDB" id="3990054at2759"/>
<reference evidence="10" key="1">
    <citation type="journal article" date="2019" name="bioRxiv">
        <title>The Genome of the Zebra Mussel, Dreissena polymorpha: A Resource for Invasive Species Research.</title>
        <authorList>
            <person name="McCartney M.A."/>
            <person name="Auch B."/>
            <person name="Kono T."/>
            <person name="Mallez S."/>
            <person name="Zhang Y."/>
            <person name="Obille A."/>
            <person name="Becker A."/>
            <person name="Abrahante J.E."/>
            <person name="Garbe J."/>
            <person name="Badalamenti J.P."/>
            <person name="Herman A."/>
            <person name="Mangelson H."/>
            <person name="Liachko I."/>
            <person name="Sullivan S."/>
            <person name="Sone E.D."/>
            <person name="Koren S."/>
            <person name="Silverstein K.A.T."/>
            <person name="Beckman K.B."/>
            <person name="Gohl D.M."/>
        </authorList>
    </citation>
    <scope>NUCLEOTIDE SEQUENCE</scope>
    <source>
        <strain evidence="10">Duluth1</strain>
        <tissue evidence="10">Whole animal</tissue>
    </source>
</reference>
<comment type="subcellular location">
    <subcellularLocation>
        <location evidence="1">Endoplasmic reticulum membrane</location>
        <topology evidence="1">Multi-pass membrane protein</topology>
    </subcellularLocation>
</comment>
<organism evidence="10 11">
    <name type="scientific">Dreissena polymorpha</name>
    <name type="common">Zebra mussel</name>
    <name type="synonym">Mytilus polymorpha</name>
    <dbReference type="NCBI Taxonomy" id="45954"/>
    <lineage>
        <taxon>Eukaryota</taxon>
        <taxon>Metazoa</taxon>
        <taxon>Spiralia</taxon>
        <taxon>Lophotrochozoa</taxon>
        <taxon>Mollusca</taxon>
        <taxon>Bivalvia</taxon>
        <taxon>Autobranchia</taxon>
        <taxon>Heteroconchia</taxon>
        <taxon>Euheterodonta</taxon>
        <taxon>Imparidentia</taxon>
        <taxon>Neoheterodontei</taxon>
        <taxon>Myida</taxon>
        <taxon>Dreissenoidea</taxon>
        <taxon>Dreissenidae</taxon>
        <taxon>Dreissena</taxon>
    </lineage>
</organism>
<feature type="transmembrane region" description="Helical" evidence="9">
    <location>
        <begin position="218"/>
        <end position="245"/>
    </location>
</feature>
<keyword evidence="5 9" id="KW-1133">Transmembrane helix</keyword>
<dbReference type="GO" id="GO:0006629">
    <property type="term" value="P:lipid metabolic process"/>
    <property type="evidence" value="ECO:0007669"/>
    <property type="project" value="UniProtKB-KW"/>
</dbReference>
<evidence type="ECO:0000313" key="10">
    <source>
        <dbReference type="EMBL" id="KAH3854980.1"/>
    </source>
</evidence>
<evidence type="ECO:0000256" key="3">
    <source>
        <dbReference type="ARBA" id="ARBA00022692"/>
    </source>
</evidence>
<name>A0A9D4LBF2_DREPO</name>
<dbReference type="GO" id="GO:0140042">
    <property type="term" value="P:lipid droplet formation"/>
    <property type="evidence" value="ECO:0007669"/>
    <property type="project" value="UniProtKB-ARBA"/>
</dbReference>
<dbReference type="PANTHER" id="PTHR21212:SF0">
    <property type="entry name" value="SEIPIN"/>
    <property type="match status" value="1"/>
</dbReference>
<accession>A0A9D4LBF2</accession>